<feature type="region of interest" description="Disordered" evidence="1">
    <location>
        <begin position="1"/>
        <end position="23"/>
    </location>
</feature>
<evidence type="ECO:0000313" key="2">
    <source>
        <dbReference type="EMBL" id="RNA38879.1"/>
    </source>
</evidence>
<feature type="non-terminal residue" evidence="2">
    <location>
        <position position="190"/>
    </location>
</feature>
<organism evidence="2 3">
    <name type="scientific">Brachionus plicatilis</name>
    <name type="common">Marine rotifer</name>
    <name type="synonym">Brachionus muelleri</name>
    <dbReference type="NCBI Taxonomy" id="10195"/>
    <lineage>
        <taxon>Eukaryota</taxon>
        <taxon>Metazoa</taxon>
        <taxon>Spiralia</taxon>
        <taxon>Gnathifera</taxon>
        <taxon>Rotifera</taxon>
        <taxon>Eurotatoria</taxon>
        <taxon>Monogononta</taxon>
        <taxon>Pseudotrocha</taxon>
        <taxon>Ploima</taxon>
        <taxon>Brachionidae</taxon>
        <taxon>Brachionus</taxon>
    </lineage>
</organism>
<gene>
    <name evidence="2" type="ORF">BpHYR1_041606</name>
</gene>
<reference evidence="2 3" key="1">
    <citation type="journal article" date="2018" name="Sci. Rep.">
        <title>Genomic signatures of local adaptation to the degree of environmental predictability in rotifers.</title>
        <authorList>
            <person name="Franch-Gras L."/>
            <person name="Hahn C."/>
            <person name="Garcia-Roger E.M."/>
            <person name="Carmona M.J."/>
            <person name="Serra M."/>
            <person name="Gomez A."/>
        </authorList>
    </citation>
    <scope>NUCLEOTIDE SEQUENCE [LARGE SCALE GENOMIC DNA]</scope>
    <source>
        <strain evidence="2">HYR1</strain>
    </source>
</reference>
<sequence length="190" mass="22157">GDDEFDINEQINSDSDSDEEDEKYKAISKPIKVRWNSELKCLRRISKIKLSDLNEALELVDERNLRLSQSESSRLNDIIQILEPFEFVTNEIQGENYSTLSLAVPSIFQLLQHLNNFKPINESLKSFITELKEQLSDRFKNIFSAMIPSKSNELHDFAWYIASVLDPQLKLKWLEITELEDVEKSLFTEI</sequence>
<evidence type="ECO:0000256" key="1">
    <source>
        <dbReference type="SAM" id="MobiDB-lite"/>
    </source>
</evidence>
<name>A0A3M7ST49_BRAPC</name>
<evidence type="ECO:0000313" key="3">
    <source>
        <dbReference type="Proteomes" id="UP000276133"/>
    </source>
</evidence>
<feature type="non-terminal residue" evidence="2">
    <location>
        <position position="1"/>
    </location>
</feature>
<keyword evidence="3" id="KW-1185">Reference proteome</keyword>
<proteinExistence type="predicted"/>
<dbReference type="SUPFAM" id="SSF53098">
    <property type="entry name" value="Ribonuclease H-like"/>
    <property type="match status" value="1"/>
</dbReference>
<protein>
    <submittedName>
        <fullName evidence="2">Zinc finger BED domain-containing 4-like</fullName>
    </submittedName>
</protein>
<dbReference type="AlphaFoldDB" id="A0A3M7ST49"/>
<comment type="caution">
    <text evidence="2">The sequence shown here is derived from an EMBL/GenBank/DDBJ whole genome shotgun (WGS) entry which is preliminary data.</text>
</comment>
<dbReference type="Proteomes" id="UP000276133">
    <property type="component" value="Unassembled WGS sequence"/>
</dbReference>
<dbReference type="PANTHER" id="PTHR23272">
    <property type="entry name" value="BED FINGER-RELATED"/>
    <property type="match status" value="1"/>
</dbReference>
<dbReference type="InterPro" id="IPR012337">
    <property type="entry name" value="RNaseH-like_sf"/>
</dbReference>
<accession>A0A3M7ST49</accession>
<dbReference type="EMBL" id="REGN01000810">
    <property type="protein sequence ID" value="RNA38879.1"/>
    <property type="molecule type" value="Genomic_DNA"/>
</dbReference>
<dbReference type="OrthoDB" id="2438421at2759"/>